<evidence type="ECO:0000313" key="2">
    <source>
        <dbReference type="EMBL" id="NMD86265.1"/>
    </source>
</evidence>
<dbReference type="RefSeq" id="WP_168962060.1">
    <property type="nucleotide sequence ID" value="NZ_JABAEW010000009.1"/>
</dbReference>
<comment type="caution">
    <text evidence="2">The sequence shown here is derived from an EMBL/GenBank/DDBJ whole genome shotgun (WGS) entry which is preliminary data.</text>
</comment>
<feature type="compositionally biased region" description="Pro residues" evidence="1">
    <location>
        <begin position="157"/>
        <end position="177"/>
    </location>
</feature>
<gene>
    <name evidence="2" type="ORF">HF882_06670</name>
</gene>
<feature type="region of interest" description="Disordered" evidence="1">
    <location>
        <begin position="88"/>
        <end position="186"/>
    </location>
</feature>
<feature type="compositionally biased region" description="Pro residues" evidence="1">
    <location>
        <begin position="116"/>
        <end position="125"/>
    </location>
</feature>
<sequence length="186" mass="20692">MYQQPQYGGQPPQQYQQQPDLFVGSGKVRQAPFGPVMRFSLSRNDLEKLLNCLNEQGWVSFEIMAKRQPSQSGATHYGKIDLWQPQPQMQQQYGQMPPQGYYAPQPQPQYGQMPRNPVPPQPQMPTRPVNNGGFAPPAPQPQPQAGYAAGGYSEADCPPPMPPPPQQQQMPPMPPVGEPQEDGIPF</sequence>
<protein>
    <submittedName>
        <fullName evidence="2">Uncharacterized protein</fullName>
    </submittedName>
</protein>
<reference evidence="2 3" key="1">
    <citation type="submission" date="2020-04" db="EMBL/GenBank/DDBJ databases">
        <authorList>
            <person name="Hitch T.C.A."/>
            <person name="Wylensek D."/>
            <person name="Clavel T."/>
        </authorList>
    </citation>
    <scope>NUCLEOTIDE SEQUENCE [LARGE SCALE GENOMIC DNA]</scope>
    <source>
        <strain evidence="2 3">COR2-253-APC-1A</strain>
    </source>
</reference>
<feature type="compositionally biased region" description="Low complexity" evidence="1">
    <location>
        <begin position="126"/>
        <end position="135"/>
    </location>
</feature>
<organism evidence="2 3">
    <name type="scientific">Victivallis vadensis</name>
    <dbReference type="NCBI Taxonomy" id="172901"/>
    <lineage>
        <taxon>Bacteria</taxon>
        <taxon>Pseudomonadati</taxon>
        <taxon>Lentisphaerota</taxon>
        <taxon>Lentisphaeria</taxon>
        <taxon>Victivallales</taxon>
        <taxon>Victivallaceae</taxon>
        <taxon>Victivallis</taxon>
    </lineage>
</organism>
<dbReference type="Proteomes" id="UP000576225">
    <property type="component" value="Unassembled WGS sequence"/>
</dbReference>
<accession>A0A848ASC1</accession>
<dbReference type="AlphaFoldDB" id="A0A848ASC1"/>
<evidence type="ECO:0000313" key="3">
    <source>
        <dbReference type="Proteomes" id="UP000576225"/>
    </source>
</evidence>
<feature type="compositionally biased region" description="Low complexity" evidence="1">
    <location>
        <begin position="88"/>
        <end position="115"/>
    </location>
</feature>
<dbReference type="EMBL" id="JABAEW010000009">
    <property type="protein sequence ID" value="NMD86265.1"/>
    <property type="molecule type" value="Genomic_DNA"/>
</dbReference>
<name>A0A848ASC1_9BACT</name>
<evidence type="ECO:0000256" key="1">
    <source>
        <dbReference type="SAM" id="MobiDB-lite"/>
    </source>
</evidence>
<proteinExistence type="predicted"/>